<organism evidence="6 7">
    <name type="scientific">Cutibacterium avidum</name>
    <dbReference type="NCBI Taxonomy" id="33010"/>
    <lineage>
        <taxon>Bacteria</taxon>
        <taxon>Bacillati</taxon>
        <taxon>Actinomycetota</taxon>
        <taxon>Actinomycetes</taxon>
        <taxon>Propionibacteriales</taxon>
        <taxon>Propionibacteriaceae</taxon>
        <taxon>Cutibacterium</taxon>
    </lineage>
</organism>
<dbReference type="GO" id="GO:0071770">
    <property type="term" value="P:DIM/DIP cell wall layer assembly"/>
    <property type="evidence" value="ECO:0007669"/>
    <property type="project" value="TreeGrafter"/>
</dbReference>
<dbReference type="InterPro" id="IPR050091">
    <property type="entry name" value="PKS_NRPS_Biosynth_Enz"/>
</dbReference>
<dbReference type="SMART" id="SM01294">
    <property type="entry name" value="PKS_PP_betabranch"/>
    <property type="match status" value="1"/>
</dbReference>
<dbReference type="SUPFAM" id="SSF51735">
    <property type="entry name" value="NAD(P)-binding Rossmann-fold domains"/>
    <property type="match status" value="1"/>
</dbReference>
<name>A0A3E2DLL3_9ACTN</name>
<feature type="domain" description="Carrier" evidence="4">
    <location>
        <begin position="1040"/>
        <end position="1117"/>
    </location>
</feature>
<comment type="caution">
    <text evidence="6">The sequence shown here is derived from an EMBL/GenBank/DDBJ whole genome shotgun (WGS) entry which is preliminary data.</text>
</comment>
<evidence type="ECO:0000259" key="4">
    <source>
        <dbReference type="PROSITE" id="PS50075"/>
    </source>
</evidence>
<dbReference type="GO" id="GO:0031177">
    <property type="term" value="F:phosphopantetheine binding"/>
    <property type="evidence" value="ECO:0007669"/>
    <property type="project" value="InterPro"/>
</dbReference>
<dbReference type="InterPro" id="IPR042099">
    <property type="entry name" value="ANL_N_sf"/>
</dbReference>
<dbReference type="SUPFAM" id="SSF53901">
    <property type="entry name" value="Thiolase-like"/>
    <property type="match status" value="1"/>
</dbReference>
<dbReference type="InterPro" id="IPR057326">
    <property type="entry name" value="KR_dom"/>
</dbReference>
<dbReference type="SMART" id="SM00822">
    <property type="entry name" value="PKS_KR"/>
    <property type="match status" value="1"/>
</dbReference>
<gene>
    <name evidence="6" type="ORF">CHT91_01640</name>
</gene>
<dbReference type="GO" id="GO:0006633">
    <property type="term" value="P:fatty acid biosynthetic process"/>
    <property type="evidence" value="ECO:0007669"/>
    <property type="project" value="InterPro"/>
</dbReference>
<dbReference type="InterPro" id="IPR014030">
    <property type="entry name" value="Ketoacyl_synth_N"/>
</dbReference>
<feature type="domain" description="Ketosynthase family 3 (KS3)" evidence="5">
    <location>
        <begin position="1207"/>
        <end position="1418"/>
    </location>
</feature>
<dbReference type="InterPro" id="IPR018201">
    <property type="entry name" value="Ketoacyl_synth_AS"/>
</dbReference>
<dbReference type="PANTHER" id="PTHR43775">
    <property type="entry name" value="FATTY ACID SYNTHASE"/>
    <property type="match status" value="1"/>
</dbReference>
<dbReference type="InterPro" id="IPR016039">
    <property type="entry name" value="Thiolase-like"/>
</dbReference>
<keyword evidence="2" id="KW-0597">Phosphoprotein</keyword>
<dbReference type="GO" id="GO:0004312">
    <property type="term" value="F:fatty acid synthase activity"/>
    <property type="evidence" value="ECO:0007669"/>
    <property type="project" value="TreeGrafter"/>
</dbReference>
<dbReference type="InterPro" id="IPR009081">
    <property type="entry name" value="PP-bd_ACP"/>
</dbReference>
<keyword evidence="3" id="KW-0808">Transferase</keyword>
<sequence length="1418" mass="151727">MNSDVKADTSSWVDRCREHGDVLSWSLSDGRSETETVLGSAAAERGARIAHWLTQHTEPGDRIILALPDGPNLVVGMLACSHANVVSVPLKTDDIDRGEQLSPFVVYVLGHAAPTAVLTDSAHLDIFAANAGEHDYVAVAIADLLDEPELDAALPRDPDQTAMMLYSSGSTGTPKGVPHSHANLEAQIEASVVLWDTSAESSFVSWLPLSHSFGLLLGMLAPLAAGCPCLLMPPNTFVETPELWLRMLAKRRATHSGAPNFALDHVVRYGAHGLTASDSLASLRVIASAGEAVRRDTVERFNAAFAPFGLAESVITPHYGSTEMGPVCCEEPNEPTTWLTVEREALREARVEVREAGAEGTRALTCCGRERADIRFKVCDQDGLDLGQDRVGELWVSSPGGAQQYFQNRELTGRQFVLSDNSLWFKTGDQAVIHEDAMYIVGRFSDTIIVNAENYDPSNLELTLREYGGIDQELDVCVFSCEVNDMEKVIVAIEASADAEEEVRSALRKTCISLMSQKHGLSVHDVVLCAPGELRQGAGKLRRKGVVERYLDGLLGQEMSPAITALPTTVALLAETWATDNRPRQSSLGRTLLFGPADIAEPWLKEWSDRDAVDMADSLDDVTAILSKEKIDTVIDLRTLAGPWDAEAMTAAWQLLAELARMADEPPQVFLLASIDDDTSARFGEALIGFERSAGRVIPGWQVRAILVDAAAREADAWRRRVLDALDPAAGSSMVRADDVAVKQLDVPAEALTPLDAVTGRWLILGVTGGLGRTFASWLHEQGATVIGVGRRSSHEALPVLAQYGLDDVEYHSVDLSDPSMVKPLIEIVQSDGPLMGIVWSAGSGALPSLLDADLDEVRHGFRLRIDAAEQVAQLAIDVDRLVWCSSTAAFLGDFGSAEYAVGNRYLAALAEHAPGLAFAWPLWGEVGLGEEDRERANFLVAASGQDPLLPEEAMEIVAAVGATEATSLVVLKGEIERSAAAISRLAGSASDAATQRRADELNDGAETLDKQSVALDAMVSDEDSSAIENTDVPSVVNGGATDDVERVLMDALQDILRISAADIDVDVSLHDLGLDSLMLVELAGAISERLCVELMPDVFFNHPTIIDLARYLSSRIQPEATPGVSLDLAVTPEFAAAQETRSRLTRRSRGRANESGLTVVVSTPGNDTPAPEAPVVGDLPVSCENDQSDPARWPQNACGGASIPERPSVVLAGMSGVFPSGVGVDGLWSLVREGRLALRDVPAERVPWWGSAAGAVGGWLESVGWFDPLFFEIAPREAEVMDPRQRLLLEEMWHALEDAGVGPSVLEKERVGVFVGAERGDFADLIDGQGNVTSTNNAIMAGRLSYFLNLRGPVMSIDTACSSGLVAFHQAVRSLESGECDIAIAAAAAIFSSEEAYLAMSDAGMVSLSGVCAAFGA</sequence>
<dbReference type="Gene3D" id="3.40.50.720">
    <property type="entry name" value="NAD(P)-binding Rossmann-like Domain"/>
    <property type="match status" value="1"/>
</dbReference>
<dbReference type="GO" id="GO:0004315">
    <property type="term" value="F:3-oxoacyl-[acyl-carrier-protein] synthase activity"/>
    <property type="evidence" value="ECO:0007669"/>
    <property type="project" value="InterPro"/>
</dbReference>
<dbReference type="PANTHER" id="PTHR43775:SF37">
    <property type="entry name" value="SI:DKEY-61P9.11"/>
    <property type="match status" value="1"/>
</dbReference>
<dbReference type="PROSITE" id="PS50075">
    <property type="entry name" value="CARRIER"/>
    <property type="match status" value="1"/>
</dbReference>
<dbReference type="InterPro" id="IPR036736">
    <property type="entry name" value="ACP-like_sf"/>
</dbReference>
<dbReference type="EMBL" id="NOWI01000002">
    <property type="protein sequence ID" value="RFT46296.1"/>
    <property type="molecule type" value="Genomic_DNA"/>
</dbReference>
<keyword evidence="1" id="KW-0596">Phosphopantetheine</keyword>
<dbReference type="Pfam" id="PF00550">
    <property type="entry name" value="PP-binding"/>
    <property type="match status" value="1"/>
</dbReference>
<dbReference type="InterPro" id="IPR020806">
    <property type="entry name" value="PKS_PP-bd"/>
</dbReference>
<dbReference type="InterPro" id="IPR036291">
    <property type="entry name" value="NAD(P)-bd_dom_sf"/>
</dbReference>
<dbReference type="Gene3D" id="3.40.50.12780">
    <property type="entry name" value="N-terminal domain of ligase-like"/>
    <property type="match status" value="1"/>
</dbReference>
<dbReference type="InterPro" id="IPR013968">
    <property type="entry name" value="PKS_KR"/>
</dbReference>
<reference evidence="6 7" key="1">
    <citation type="submission" date="2017-07" db="EMBL/GenBank/DDBJ databases">
        <authorList>
            <person name="Sun Z.S."/>
            <person name="Albrecht U."/>
            <person name="Echele G."/>
            <person name="Lee C.C."/>
        </authorList>
    </citation>
    <scope>NUCLEOTIDE SEQUENCE [LARGE SCALE GENOMIC DNA]</scope>
    <source>
        <strain evidence="6 7">P16-029</strain>
    </source>
</reference>
<dbReference type="Proteomes" id="UP000259211">
    <property type="component" value="Unassembled WGS sequence"/>
</dbReference>
<evidence type="ECO:0000256" key="1">
    <source>
        <dbReference type="ARBA" id="ARBA00022450"/>
    </source>
</evidence>
<dbReference type="SMART" id="SM00825">
    <property type="entry name" value="PKS_KS"/>
    <property type="match status" value="1"/>
</dbReference>
<evidence type="ECO:0000313" key="7">
    <source>
        <dbReference type="Proteomes" id="UP000259211"/>
    </source>
</evidence>
<evidence type="ECO:0000313" key="6">
    <source>
        <dbReference type="EMBL" id="RFT46296.1"/>
    </source>
</evidence>
<dbReference type="InterPro" id="IPR000873">
    <property type="entry name" value="AMP-dep_synth/lig_dom"/>
</dbReference>
<dbReference type="Pfam" id="PF08659">
    <property type="entry name" value="KR"/>
    <property type="match status" value="1"/>
</dbReference>
<dbReference type="SMART" id="SM00823">
    <property type="entry name" value="PKS_PP"/>
    <property type="match status" value="1"/>
</dbReference>
<protein>
    <submittedName>
        <fullName evidence="6">Uncharacterized protein</fullName>
    </submittedName>
</protein>
<dbReference type="InterPro" id="IPR020845">
    <property type="entry name" value="AMP-binding_CS"/>
</dbReference>
<dbReference type="InterPro" id="IPR020841">
    <property type="entry name" value="PKS_Beta-ketoAc_synthase_dom"/>
</dbReference>
<dbReference type="PROSITE" id="PS52004">
    <property type="entry name" value="KS3_2"/>
    <property type="match status" value="1"/>
</dbReference>
<dbReference type="PROSITE" id="PS00455">
    <property type="entry name" value="AMP_BINDING"/>
    <property type="match status" value="1"/>
</dbReference>
<dbReference type="Gene3D" id="3.40.47.10">
    <property type="match status" value="1"/>
</dbReference>
<dbReference type="GO" id="GO:0005886">
    <property type="term" value="C:plasma membrane"/>
    <property type="evidence" value="ECO:0007669"/>
    <property type="project" value="TreeGrafter"/>
</dbReference>
<dbReference type="PROSITE" id="PS00606">
    <property type="entry name" value="KS3_1"/>
    <property type="match status" value="1"/>
</dbReference>
<dbReference type="Pfam" id="PF00109">
    <property type="entry name" value="ketoacyl-synt"/>
    <property type="match status" value="1"/>
</dbReference>
<evidence type="ECO:0000259" key="5">
    <source>
        <dbReference type="PROSITE" id="PS52004"/>
    </source>
</evidence>
<dbReference type="Pfam" id="PF00501">
    <property type="entry name" value="AMP-binding"/>
    <property type="match status" value="1"/>
</dbReference>
<feature type="non-terminal residue" evidence="6">
    <location>
        <position position="1418"/>
    </location>
</feature>
<evidence type="ECO:0000256" key="2">
    <source>
        <dbReference type="ARBA" id="ARBA00022553"/>
    </source>
</evidence>
<evidence type="ECO:0000256" key="3">
    <source>
        <dbReference type="ARBA" id="ARBA00022679"/>
    </source>
</evidence>
<dbReference type="Gene3D" id="1.10.1200.10">
    <property type="entry name" value="ACP-like"/>
    <property type="match status" value="1"/>
</dbReference>
<proteinExistence type="predicted"/>
<dbReference type="GO" id="GO:0005737">
    <property type="term" value="C:cytoplasm"/>
    <property type="evidence" value="ECO:0007669"/>
    <property type="project" value="TreeGrafter"/>
</dbReference>
<dbReference type="RefSeq" id="WP_117188435.1">
    <property type="nucleotide sequence ID" value="NZ_NOWI01000002.1"/>
</dbReference>
<dbReference type="PROSITE" id="PS00012">
    <property type="entry name" value="PHOSPHOPANTETHEINE"/>
    <property type="match status" value="1"/>
</dbReference>
<dbReference type="SUPFAM" id="SSF56801">
    <property type="entry name" value="Acetyl-CoA synthetase-like"/>
    <property type="match status" value="1"/>
</dbReference>
<dbReference type="InterPro" id="IPR006162">
    <property type="entry name" value="Ppantetheine_attach_site"/>
</dbReference>
<dbReference type="Gene3D" id="3.30.300.30">
    <property type="match status" value="1"/>
</dbReference>
<accession>A0A3E2DLL3</accession>
<dbReference type="CDD" id="cd00833">
    <property type="entry name" value="PKS"/>
    <property type="match status" value="1"/>
</dbReference>
<dbReference type="InterPro" id="IPR045851">
    <property type="entry name" value="AMP-bd_C_sf"/>
</dbReference>
<dbReference type="SUPFAM" id="SSF47336">
    <property type="entry name" value="ACP-like"/>
    <property type="match status" value="1"/>
</dbReference>